<dbReference type="Proteomes" id="UP000094501">
    <property type="component" value="Unassembled WGS sequence"/>
</dbReference>
<evidence type="ECO:0000313" key="1">
    <source>
        <dbReference type="EMBL" id="ODS01243.1"/>
    </source>
</evidence>
<sequence length="76" mass="8653">MAQISDFVTQAGKLFVYPTHLLAEALLLVKHLLAETLLPLTYSRKRASQNNVSRSSQRTPHEGLSLKYFANGFYHY</sequence>
<reference evidence="1 2" key="1">
    <citation type="journal article" date="2016" name="Environ. Microbiol.">
        <title>New Methyloceanibacter diversity from North Sea sediments includes methanotroph containing solely the soluble methane monooxygenase.</title>
        <authorList>
            <person name="Vekeman B."/>
            <person name="Kerckhof F.M."/>
            <person name="Cremers G."/>
            <person name="de Vos P."/>
            <person name="Vandamme P."/>
            <person name="Boon N."/>
            <person name="Op den Camp H.J."/>
            <person name="Heylen K."/>
        </authorList>
    </citation>
    <scope>NUCLEOTIDE SEQUENCE [LARGE SCALE GENOMIC DNA]</scope>
    <source>
        <strain evidence="1 2">R-67174</strain>
    </source>
</reference>
<proteinExistence type="predicted"/>
<name>A0A1E3W612_9HYPH</name>
<dbReference type="AlphaFoldDB" id="A0A1E3W612"/>
<gene>
    <name evidence="1" type="ORF">AUC68_12850</name>
</gene>
<organism evidence="1 2">
    <name type="scientific">Methyloceanibacter methanicus</name>
    <dbReference type="NCBI Taxonomy" id="1774968"/>
    <lineage>
        <taxon>Bacteria</taxon>
        <taxon>Pseudomonadati</taxon>
        <taxon>Pseudomonadota</taxon>
        <taxon>Alphaproteobacteria</taxon>
        <taxon>Hyphomicrobiales</taxon>
        <taxon>Hyphomicrobiaceae</taxon>
        <taxon>Methyloceanibacter</taxon>
    </lineage>
</organism>
<dbReference type="EMBL" id="LPWG01000002">
    <property type="protein sequence ID" value="ODS01243.1"/>
    <property type="molecule type" value="Genomic_DNA"/>
</dbReference>
<accession>A0A1E3W612</accession>
<comment type="caution">
    <text evidence="1">The sequence shown here is derived from an EMBL/GenBank/DDBJ whole genome shotgun (WGS) entry which is preliminary data.</text>
</comment>
<evidence type="ECO:0000313" key="2">
    <source>
        <dbReference type="Proteomes" id="UP000094501"/>
    </source>
</evidence>
<keyword evidence="2" id="KW-1185">Reference proteome</keyword>
<protein>
    <submittedName>
        <fullName evidence="1">Uncharacterized protein</fullName>
    </submittedName>
</protein>